<dbReference type="AlphaFoldDB" id="A0A1W1D9Z0"/>
<organism evidence="1">
    <name type="scientific">hydrothermal vent metagenome</name>
    <dbReference type="NCBI Taxonomy" id="652676"/>
    <lineage>
        <taxon>unclassified sequences</taxon>
        <taxon>metagenomes</taxon>
        <taxon>ecological metagenomes</taxon>
    </lineage>
</organism>
<sequence length="62" mass="7005">MTVKNDIKEIRDIGVTLDVVLSIQAKTNAEAYEKLDDMGVLNMLKLAVEQCEFSHLQSETKH</sequence>
<accession>A0A1W1D9Z0</accession>
<name>A0A1W1D9Z0_9ZZZZ</name>
<protein>
    <submittedName>
        <fullName evidence="1">Uncharacterized protein</fullName>
    </submittedName>
</protein>
<evidence type="ECO:0000313" key="1">
    <source>
        <dbReference type="EMBL" id="SFV77431.1"/>
    </source>
</evidence>
<proteinExistence type="predicted"/>
<reference evidence="1" key="1">
    <citation type="submission" date="2016-10" db="EMBL/GenBank/DDBJ databases">
        <authorList>
            <person name="de Groot N.N."/>
        </authorList>
    </citation>
    <scope>NUCLEOTIDE SEQUENCE</scope>
</reference>
<gene>
    <name evidence="1" type="ORF">MNB_SUP05-10-384</name>
</gene>
<dbReference type="EMBL" id="FPHQ01000191">
    <property type="protein sequence ID" value="SFV77431.1"/>
    <property type="molecule type" value="Genomic_DNA"/>
</dbReference>